<evidence type="ECO:0008006" key="12">
    <source>
        <dbReference type="Google" id="ProtNLM"/>
    </source>
</evidence>
<keyword evidence="3" id="KW-0805">Transcription regulation</keyword>
<evidence type="ECO:0000259" key="9">
    <source>
        <dbReference type="PROSITE" id="PS51294"/>
    </source>
</evidence>
<dbReference type="InterPro" id="IPR017930">
    <property type="entry name" value="Myb_dom"/>
</dbReference>
<feature type="domain" description="Myb-like" evidence="8">
    <location>
        <begin position="62"/>
        <end position="112"/>
    </location>
</feature>
<keyword evidence="5" id="KW-0804">Transcription</keyword>
<evidence type="ECO:0000256" key="5">
    <source>
        <dbReference type="ARBA" id="ARBA00023163"/>
    </source>
</evidence>
<feature type="domain" description="HTH myb-type" evidence="9">
    <location>
        <begin position="62"/>
        <end position="116"/>
    </location>
</feature>
<name>A0A0K9Q5Z5_ZOSMR</name>
<dbReference type="GO" id="GO:0005634">
    <property type="term" value="C:nucleus"/>
    <property type="evidence" value="ECO:0007669"/>
    <property type="project" value="UniProtKB-SubCell"/>
</dbReference>
<dbReference type="OrthoDB" id="2143914at2759"/>
<dbReference type="Gene3D" id="1.10.10.60">
    <property type="entry name" value="Homeodomain-like"/>
    <property type="match status" value="2"/>
</dbReference>
<comment type="caution">
    <text evidence="10">The sequence shown here is derived from an EMBL/GenBank/DDBJ whole genome shotgun (WGS) entry which is preliminary data.</text>
</comment>
<dbReference type="PANTHER" id="PTHR10641:SF1152">
    <property type="entry name" value="TRANSCRIPTION FACTOR MYB60"/>
    <property type="match status" value="1"/>
</dbReference>
<feature type="domain" description="HTH myb-type" evidence="9">
    <location>
        <begin position="12"/>
        <end position="61"/>
    </location>
</feature>
<proteinExistence type="predicted"/>
<organism evidence="10 11">
    <name type="scientific">Zostera marina</name>
    <name type="common">Eelgrass</name>
    <dbReference type="NCBI Taxonomy" id="29655"/>
    <lineage>
        <taxon>Eukaryota</taxon>
        <taxon>Viridiplantae</taxon>
        <taxon>Streptophyta</taxon>
        <taxon>Embryophyta</taxon>
        <taxon>Tracheophyta</taxon>
        <taxon>Spermatophyta</taxon>
        <taxon>Magnoliopsida</taxon>
        <taxon>Liliopsida</taxon>
        <taxon>Zosteraceae</taxon>
        <taxon>Zostera</taxon>
    </lineage>
</organism>
<keyword evidence="4" id="KW-0238">DNA-binding</keyword>
<evidence type="ECO:0000256" key="1">
    <source>
        <dbReference type="ARBA" id="ARBA00004123"/>
    </source>
</evidence>
<dbReference type="Proteomes" id="UP000036987">
    <property type="component" value="Unassembled WGS sequence"/>
</dbReference>
<dbReference type="GO" id="GO:0003677">
    <property type="term" value="F:DNA binding"/>
    <property type="evidence" value="ECO:0007669"/>
    <property type="project" value="UniProtKB-KW"/>
</dbReference>
<keyword evidence="6" id="KW-0539">Nucleus</keyword>
<feature type="region of interest" description="Disordered" evidence="7">
    <location>
        <begin position="184"/>
        <end position="212"/>
    </location>
</feature>
<dbReference type="InterPro" id="IPR009057">
    <property type="entry name" value="Homeodomain-like_sf"/>
</dbReference>
<evidence type="ECO:0000313" key="11">
    <source>
        <dbReference type="Proteomes" id="UP000036987"/>
    </source>
</evidence>
<dbReference type="AlphaFoldDB" id="A0A0K9Q5Z5"/>
<evidence type="ECO:0000256" key="6">
    <source>
        <dbReference type="ARBA" id="ARBA00023242"/>
    </source>
</evidence>
<evidence type="ECO:0000256" key="3">
    <source>
        <dbReference type="ARBA" id="ARBA00023015"/>
    </source>
</evidence>
<dbReference type="InterPro" id="IPR015495">
    <property type="entry name" value="Myb_TF_plants"/>
</dbReference>
<accession>A0A0K9Q5Z5</accession>
<dbReference type="CDD" id="cd00167">
    <property type="entry name" value="SANT"/>
    <property type="match status" value="2"/>
</dbReference>
<sequence length="253" mass="28810">MGRPPFNDQICIKKGPWTPEEDITLVSYVQEHGPGNWRCVPTNTGLMRCSKSCRLRWTNYLRPGIKRGNFTPQEEQKIIRLQTLLGNKWAAIASHLPQRTDNDIKNFWNIHLKKKLLRTNMESAGNNCRIELTDSLSSIDNIHSPLLGKDSTTTPKPTIAASNGPSSMYVLSTENISQLLKTWKRSPHDTKSSSSSNADFNDINKNTHDGNKERHIDYSHLESILPFDPNLEEDFSTRWNTAELEMEIDGVFC</sequence>
<dbReference type="SUPFAM" id="SSF46689">
    <property type="entry name" value="Homeodomain-like"/>
    <property type="match status" value="1"/>
</dbReference>
<dbReference type="GO" id="GO:0009733">
    <property type="term" value="P:response to auxin"/>
    <property type="evidence" value="ECO:0000318"/>
    <property type="project" value="GO_Central"/>
</dbReference>
<evidence type="ECO:0000259" key="8">
    <source>
        <dbReference type="PROSITE" id="PS50090"/>
    </source>
</evidence>
<comment type="subcellular location">
    <subcellularLocation>
        <location evidence="1">Nucleus</location>
    </subcellularLocation>
</comment>
<dbReference type="Pfam" id="PF00249">
    <property type="entry name" value="Myb_DNA-binding"/>
    <property type="match status" value="2"/>
</dbReference>
<evidence type="ECO:0000313" key="10">
    <source>
        <dbReference type="EMBL" id="KMZ76065.1"/>
    </source>
</evidence>
<dbReference type="PANTHER" id="PTHR10641">
    <property type="entry name" value="MYB FAMILY TRANSCRIPTION FACTOR"/>
    <property type="match status" value="1"/>
</dbReference>
<keyword evidence="2" id="KW-0677">Repeat</keyword>
<dbReference type="PROSITE" id="PS50090">
    <property type="entry name" value="MYB_LIKE"/>
    <property type="match status" value="2"/>
</dbReference>
<dbReference type="EMBL" id="LFYR01000090">
    <property type="protein sequence ID" value="KMZ76065.1"/>
    <property type="molecule type" value="Genomic_DNA"/>
</dbReference>
<dbReference type="FunFam" id="1.10.10.60:FF:000001">
    <property type="entry name" value="MYB-related transcription factor"/>
    <property type="match status" value="1"/>
</dbReference>
<evidence type="ECO:0000256" key="7">
    <source>
        <dbReference type="SAM" id="MobiDB-lite"/>
    </source>
</evidence>
<dbReference type="OMA" id="RTNMESA"/>
<evidence type="ECO:0000256" key="2">
    <source>
        <dbReference type="ARBA" id="ARBA00022737"/>
    </source>
</evidence>
<keyword evidence="11" id="KW-1185">Reference proteome</keyword>
<evidence type="ECO:0000256" key="4">
    <source>
        <dbReference type="ARBA" id="ARBA00023125"/>
    </source>
</evidence>
<feature type="domain" description="Myb-like" evidence="8">
    <location>
        <begin position="13"/>
        <end position="61"/>
    </location>
</feature>
<gene>
    <name evidence="10" type="ORF">ZOSMA_107G00630</name>
</gene>
<dbReference type="InterPro" id="IPR001005">
    <property type="entry name" value="SANT/Myb"/>
</dbReference>
<reference evidence="11" key="1">
    <citation type="journal article" date="2016" name="Nature">
        <title>The genome of the seagrass Zostera marina reveals angiosperm adaptation to the sea.</title>
        <authorList>
            <person name="Olsen J.L."/>
            <person name="Rouze P."/>
            <person name="Verhelst B."/>
            <person name="Lin Y.-C."/>
            <person name="Bayer T."/>
            <person name="Collen J."/>
            <person name="Dattolo E."/>
            <person name="De Paoli E."/>
            <person name="Dittami S."/>
            <person name="Maumus F."/>
            <person name="Michel G."/>
            <person name="Kersting A."/>
            <person name="Lauritano C."/>
            <person name="Lohaus R."/>
            <person name="Toepel M."/>
            <person name="Tonon T."/>
            <person name="Vanneste K."/>
            <person name="Amirebrahimi M."/>
            <person name="Brakel J."/>
            <person name="Bostroem C."/>
            <person name="Chovatia M."/>
            <person name="Grimwood J."/>
            <person name="Jenkins J.W."/>
            <person name="Jueterbock A."/>
            <person name="Mraz A."/>
            <person name="Stam W.T."/>
            <person name="Tice H."/>
            <person name="Bornberg-Bauer E."/>
            <person name="Green P.J."/>
            <person name="Pearson G.A."/>
            <person name="Procaccini G."/>
            <person name="Duarte C.M."/>
            <person name="Schmutz J."/>
            <person name="Reusch T.B.H."/>
            <person name="Van de Peer Y."/>
        </authorList>
    </citation>
    <scope>NUCLEOTIDE SEQUENCE [LARGE SCALE GENOMIC DNA]</scope>
    <source>
        <strain evidence="11">cv. Finnish</strain>
    </source>
</reference>
<protein>
    <recommendedName>
        <fullName evidence="12">Myb domain protein 94</fullName>
    </recommendedName>
</protein>
<dbReference type="PROSITE" id="PS51294">
    <property type="entry name" value="HTH_MYB"/>
    <property type="match status" value="2"/>
</dbReference>
<dbReference type="SMART" id="SM00717">
    <property type="entry name" value="SANT"/>
    <property type="match status" value="2"/>
</dbReference>